<dbReference type="Gene3D" id="1.25.40.500">
    <property type="entry name" value="TFIID subunit TAF5, NTD2 domain"/>
    <property type="match status" value="1"/>
</dbReference>
<dbReference type="Pfam" id="PF04494">
    <property type="entry name" value="TFIID_NTD2"/>
    <property type="match status" value="1"/>
</dbReference>
<evidence type="ECO:0000256" key="5">
    <source>
        <dbReference type="ARBA" id="ARBA00023015"/>
    </source>
</evidence>
<gene>
    <name evidence="10" type="primary">LOC113798838</name>
</gene>
<evidence type="ECO:0000256" key="2">
    <source>
        <dbReference type="ARBA" id="ARBA00009435"/>
    </source>
</evidence>
<reference evidence="10" key="1">
    <citation type="submission" date="2025-08" db="UniProtKB">
        <authorList>
            <consortium name="RefSeq"/>
        </authorList>
    </citation>
    <scope>IDENTIFICATION</scope>
    <source>
        <strain evidence="10">Airmid</strain>
    </source>
</reference>
<dbReference type="InterPro" id="IPR007582">
    <property type="entry name" value="TFIID_NTD2"/>
</dbReference>
<dbReference type="SUPFAM" id="SSF50978">
    <property type="entry name" value="WD40 repeat-like"/>
    <property type="match status" value="1"/>
</dbReference>
<dbReference type="InParanoid" id="A0A6P6YIW9"/>
<dbReference type="SMART" id="SM00320">
    <property type="entry name" value="WD40"/>
    <property type="match status" value="6"/>
</dbReference>
<comment type="similarity">
    <text evidence="2">Belongs to the WD repeat TAF5 family.</text>
</comment>
<evidence type="ECO:0000256" key="4">
    <source>
        <dbReference type="ARBA" id="ARBA00022737"/>
    </source>
</evidence>
<dbReference type="PROSITE" id="PS50082">
    <property type="entry name" value="WD_REPEATS_2"/>
    <property type="match status" value="5"/>
</dbReference>
<keyword evidence="5" id="KW-0805">Transcription regulation</keyword>
<evidence type="ECO:0000313" key="9">
    <source>
        <dbReference type="Proteomes" id="UP000515146"/>
    </source>
</evidence>
<dbReference type="FunFam" id="2.130.10.10:FF:000243">
    <property type="entry name" value="Transcription initiation factor TFIID subunit 5"/>
    <property type="match status" value="1"/>
</dbReference>
<keyword evidence="4" id="KW-0677">Repeat</keyword>
<dbReference type="InterPro" id="IPR019775">
    <property type="entry name" value="WD40_repeat_CS"/>
</dbReference>
<dbReference type="InterPro" id="IPR020472">
    <property type="entry name" value="WD40_PAC1"/>
</dbReference>
<dbReference type="FunCoup" id="A0A6P6YIW9">
    <property type="interactions" value="951"/>
</dbReference>
<protein>
    <recommendedName>
        <fullName evidence="8">Transcription initiation factor TFIID subunit 5</fullName>
    </recommendedName>
</protein>
<dbReference type="PANTHER" id="PTHR19879">
    <property type="entry name" value="TRANSCRIPTION INITIATION FACTOR TFIID"/>
    <property type="match status" value="1"/>
</dbReference>
<evidence type="ECO:0000256" key="7">
    <source>
        <dbReference type="ARBA" id="ARBA00023242"/>
    </source>
</evidence>
<evidence type="ECO:0000256" key="6">
    <source>
        <dbReference type="ARBA" id="ARBA00023163"/>
    </source>
</evidence>
<dbReference type="GO" id="GO:0005669">
    <property type="term" value="C:transcription factor TFIID complex"/>
    <property type="evidence" value="ECO:0007669"/>
    <property type="project" value="TreeGrafter"/>
</dbReference>
<keyword evidence="6" id="KW-0804">Transcription</keyword>
<name>A0A6P6YIW9_DERPT</name>
<dbReference type="GO" id="GO:0016251">
    <property type="term" value="F:RNA polymerase II general transcription initiation factor activity"/>
    <property type="evidence" value="ECO:0007669"/>
    <property type="project" value="TreeGrafter"/>
</dbReference>
<dbReference type="InterPro" id="IPR001680">
    <property type="entry name" value="WD40_rpt"/>
</dbReference>
<dbReference type="AlphaFoldDB" id="A0A6P6YIW9"/>
<dbReference type="PROSITE" id="PS50294">
    <property type="entry name" value="WD_REPEATS_REGION"/>
    <property type="match status" value="4"/>
</dbReference>
<proteinExistence type="inferred from homology"/>
<dbReference type="Pfam" id="PF00400">
    <property type="entry name" value="WD40"/>
    <property type="match status" value="5"/>
</dbReference>
<keyword evidence="9" id="KW-1185">Reference proteome</keyword>
<dbReference type="Proteomes" id="UP000515146">
    <property type="component" value="Unplaced"/>
</dbReference>
<comment type="subcellular location">
    <subcellularLocation>
        <location evidence="1">Nucleus</location>
    </subcellularLocation>
</comment>
<dbReference type="InterPro" id="IPR037264">
    <property type="entry name" value="TFIID_NTD2_sf"/>
</dbReference>
<keyword evidence="3" id="KW-0853">WD repeat</keyword>
<dbReference type="OMA" id="HNHPVWD"/>
<dbReference type="PRINTS" id="PR00320">
    <property type="entry name" value="GPROTEINBRPT"/>
</dbReference>
<dbReference type="SUPFAM" id="SSF160897">
    <property type="entry name" value="Taf5 N-terminal domain-like"/>
    <property type="match status" value="1"/>
</dbReference>
<evidence type="ECO:0000313" key="10">
    <source>
        <dbReference type="RefSeq" id="XP_027205230.1"/>
    </source>
</evidence>
<dbReference type="RefSeq" id="XP_027205230.1">
    <property type="nucleotide sequence ID" value="XM_027349429.1"/>
</dbReference>
<dbReference type="CDD" id="cd00200">
    <property type="entry name" value="WD40"/>
    <property type="match status" value="1"/>
</dbReference>
<accession>A0A6P6YIW9</accession>
<dbReference type="GO" id="GO:0006367">
    <property type="term" value="P:transcription initiation at RNA polymerase II promoter"/>
    <property type="evidence" value="ECO:0007669"/>
    <property type="project" value="TreeGrafter"/>
</dbReference>
<dbReference type="PROSITE" id="PS00678">
    <property type="entry name" value="WD_REPEATS_1"/>
    <property type="match status" value="2"/>
</dbReference>
<organism evidence="9 10">
    <name type="scientific">Dermatophagoides pteronyssinus</name>
    <name type="common">European house dust mite</name>
    <dbReference type="NCBI Taxonomy" id="6956"/>
    <lineage>
        <taxon>Eukaryota</taxon>
        <taxon>Metazoa</taxon>
        <taxon>Ecdysozoa</taxon>
        <taxon>Arthropoda</taxon>
        <taxon>Chelicerata</taxon>
        <taxon>Arachnida</taxon>
        <taxon>Acari</taxon>
        <taxon>Acariformes</taxon>
        <taxon>Sarcoptiformes</taxon>
        <taxon>Astigmata</taxon>
        <taxon>Psoroptidia</taxon>
        <taxon>Analgoidea</taxon>
        <taxon>Pyroglyphidae</taxon>
        <taxon>Dermatophagoidinae</taxon>
        <taxon>Dermatophagoides</taxon>
    </lineage>
</organism>
<dbReference type="InterPro" id="IPR015943">
    <property type="entry name" value="WD40/YVTN_repeat-like_dom_sf"/>
</dbReference>
<dbReference type="InterPro" id="IPR036322">
    <property type="entry name" value="WD40_repeat_dom_sf"/>
</dbReference>
<dbReference type="CDD" id="cd08044">
    <property type="entry name" value="TAF5_NTD2"/>
    <property type="match status" value="1"/>
</dbReference>
<keyword evidence="7" id="KW-0539">Nucleus</keyword>
<dbReference type="Gene3D" id="2.130.10.10">
    <property type="entry name" value="YVTN repeat-like/Quinoprotein amine dehydrogenase"/>
    <property type="match status" value="2"/>
</dbReference>
<sequence length="823" mass="93158">MDSFISDDAQDLLENLQPSSDDHDHDDNISSLNHSTTSINNNNNVFRQSSYDNCANDNDNKSNNNNNQNDDRMMTITMSNESQQPQSPTTMAVASIPAQQLANVDKSQILAVIHLLKKYRFNATEKILLKETANIINDDDINNLANVDLMMMKETNFSSLVYQTEENPNIYEENYKQLQRFVDSSLDSYRHELSKLLYPVFVHMYLELVCSGHEDQAKSFMRLFGRQQEFCYSNDIEKLSLITRIEHLSMYNEVLESFRDSQQLYTIRLSRDSYNYLKRFLQDKSQTSSGIGKATILVNIIQEHLFIDVYEGLTRSRMNVEALSGAMFGEANRDINKKRVYYGLFKEPDIKIDMMYDLDLDLDCSTSQHNLNSNDVSMNDTSGAIGGGSSTTTTGGAHTSSYSMKKMKKMKKDSSQSKKARNDPNAPPLTRIPIPELRDTEQLEKRRAKKEASKALKLENENVLPSICLYTLLNAQQLTNETSAICAQISDDSTLLAIGFADSFIRIWPLTPGKLRGLKPATELENLDKESDDVMLRIMMDMGSDMKILFGHGGPVYGLSFSPCRDMLLSCSEDTTIRLWSLLTWTNVVVYKGHCFPVWDVKFSPHGYYFASCSNDRTARLWATDNHNPLRYFAGHFADVDCVQFHPNSNYVATASSDRSIRLWDCLNGQCVRLMTGHKDNVHVLTFENSGRFLATAGADKRILIWDLATGHLVADLAGIHTNSIYTLAFNRGPESLILASGGLDNRVVLWNMKTLWDDIDFQELTPTSMPPIKSKSETYLLAKYPTKSTYILLNHFTRRNLLLSIGAFHQQSTCTLSSSSTS</sequence>
<dbReference type="PANTHER" id="PTHR19879:SF1">
    <property type="entry name" value="CANNONBALL-RELATED"/>
    <property type="match status" value="1"/>
</dbReference>
<evidence type="ECO:0000256" key="1">
    <source>
        <dbReference type="ARBA" id="ARBA00004123"/>
    </source>
</evidence>
<dbReference type="CTD" id="6877"/>
<dbReference type="OrthoDB" id="10266330at2759"/>
<dbReference type="KEGG" id="dpte:113798838"/>
<evidence type="ECO:0000256" key="8">
    <source>
        <dbReference type="ARBA" id="ARBA00044130"/>
    </source>
</evidence>
<evidence type="ECO:0000256" key="3">
    <source>
        <dbReference type="ARBA" id="ARBA00022574"/>
    </source>
</evidence>